<evidence type="ECO:0000313" key="4">
    <source>
        <dbReference type="Proteomes" id="UP000663829"/>
    </source>
</evidence>
<dbReference type="Gene3D" id="3.40.50.300">
    <property type="entry name" value="P-loop containing nucleotide triphosphate hydrolases"/>
    <property type="match status" value="1"/>
</dbReference>
<evidence type="ECO:0000313" key="2">
    <source>
        <dbReference type="EMBL" id="CAF1594679.1"/>
    </source>
</evidence>
<evidence type="ECO:0000256" key="1">
    <source>
        <dbReference type="SAM" id="Coils"/>
    </source>
</evidence>
<dbReference type="InterPro" id="IPR027417">
    <property type="entry name" value="P-loop_NTPase"/>
</dbReference>
<reference evidence="2" key="1">
    <citation type="submission" date="2021-02" db="EMBL/GenBank/DDBJ databases">
        <authorList>
            <person name="Nowell W R."/>
        </authorList>
    </citation>
    <scope>NUCLEOTIDE SEQUENCE</scope>
</reference>
<dbReference type="Proteomes" id="UP000663829">
    <property type="component" value="Unassembled WGS sequence"/>
</dbReference>
<organism evidence="2 4">
    <name type="scientific">Didymodactylos carnosus</name>
    <dbReference type="NCBI Taxonomy" id="1234261"/>
    <lineage>
        <taxon>Eukaryota</taxon>
        <taxon>Metazoa</taxon>
        <taxon>Spiralia</taxon>
        <taxon>Gnathifera</taxon>
        <taxon>Rotifera</taxon>
        <taxon>Eurotatoria</taxon>
        <taxon>Bdelloidea</taxon>
        <taxon>Philodinida</taxon>
        <taxon>Philodinidae</taxon>
        <taxon>Didymodactylos</taxon>
    </lineage>
</organism>
<accession>A0A816AE53</accession>
<comment type="caution">
    <text evidence="2">The sequence shown here is derived from an EMBL/GenBank/DDBJ whole genome shotgun (WGS) entry which is preliminary data.</text>
</comment>
<keyword evidence="1" id="KW-0175">Coiled coil</keyword>
<proteinExistence type="predicted"/>
<protein>
    <submittedName>
        <fullName evidence="2">Uncharacterized protein</fullName>
    </submittedName>
</protein>
<name>A0A816AE53_9BILA</name>
<dbReference type="EMBL" id="CAJOBC010100648">
    <property type="protein sequence ID" value="CAF4468566.1"/>
    <property type="molecule type" value="Genomic_DNA"/>
</dbReference>
<dbReference type="AlphaFoldDB" id="A0A816AE53"/>
<feature type="non-terminal residue" evidence="2">
    <location>
        <position position="1"/>
    </location>
</feature>
<dbReference type="Proteomes" id="UP000681722">
    <property type="component" value="Unassembled WGS sequence"/>
</dbReference>
<sequence length="301" mass="35637">ECITTTENLQNVSAEEIDKLQRVPIVLRTILKLNHSIHNRHDIRDQDKYQQSKVTLLSDIHRVRRYFYYILKNIHLQPYLSPDIIDLAIKEVELFYKDDGNVLSTIKNYLNTFCYKESLENKLIEERKKQQWHDELETYLQAQELQRSDLKTYEDERNTVESDVKIHDNHYKELLRREKDTKQDCDNRRQLAHQQINNSNLLLNTTDPSCLTLDDIDAVELKMKTEKAELEMEILKLKTRLTELNNLIRITNNTIDLISTKINNLQEYVNLDFTSITKHMKIKYGRGLLLYGPPGTGKGEY</sequence>
<gene>
    <name evidence="2" type="ORF">GPM918_LOCUS41994</name>
    <name evidence="3" type="ORF">SRO942_LOCUS43147</name>
</gene>
<dbReference type="EMBL" id="CAJNOQ010034402">
    <property type="protein sequence ID" value="CAF1594679.1"/>
    <property type="molecule type" value="Genomic_DNA"/>
</dbReference>
<keyword evidence="4" id="KW-1185">Reference proteome</keyword>
<feature type="coiled-coil region" evidence="1">
    <location>
        <begin position="218"/>
        <end position="247"/>
    </location>
</feature>
<evidence type="ECO:0000313" key="3">
    <source>
        <dbReference type="EMBL" id="CAF4468566.1"/>
    </source>
</evidence>
<dbReference type="OrthoDB" id="10069327at2759"/>